<feature type="domain" description="LD-carboxypeptidase N-terminal" evidence="7">
    <location>
        <begin position="10"/>
        <end position="129"/>
    </location>
</feature>
<dbReference type="EC" id="3.4.17.13" evidence="9"/>
<dbReference type="PANTHER" id="PTHR30237">
    <property type="entry name" value="MURAMOYLTETRAPEPTIDE CARBOXYPEPTIDASE"/>
    <property type="match status" value="1"/>
</dbReference>
<dbReference type="InterPro" id="IPR027478">
    <property type="entry name" value="LdcA_N"/>
</dbReference>
<dbReference type="Gene3D" id="3.50.30.60">
    <property type="entry name" value="LD-carboxypeptidase A C-terminal domain-like"/>
    <property type="match status" value="1"/>
</dbReference>
<dbReference type="InterPro" id="IPR040449">
    <property type="entry name" value="Peptidase_S66_N"/>
</dbReference>
<gene>
    <name evidence="9" type="ORF">AV903_04785</name>
    <name evidence="10" type="ORF">SY86_10000</name>
</gene>
<proteinExistence type="inferred from homology"/>
<dbReference type="EMBL" id="CP013970">
    <property type="protein sequence ID" value="AXF75562.1"/>
    <property type="molecule type" value="Genomic_DNA"/>
</dbReference>
<evidence type="ECO:0000256" key="2">
    <source>
        <dbReference type="ARBA" id="ARBA00022645"/>
    </source>
</evidence>
<keyword evidence="11" id="KW-1185">Reference proteome</keyword>
<evidence type="ECO:0000256" key="4">
    <source>
        <dbReference type="ARBA" id="ARBA00022801"/>
    </source>
</evidence>
<dbReference type="InterPro" id="IPR029062">
    <property type="entry name" value="Class_I_gatase-like"/>
</dbReference>
<evidence type="ECO:0000313" key="12">
    <source>
        <dbReference type="Proteomes" id="UP000264980"/>
    </source>
</evidence>
<feature type="active site" description="Charge relay system" evidence="6">
    <location>
        <position position="204"/>
    </location>
</feature>
<evidence type="ECO:0000256" key="6">
    <source>
        <dbReference type="PIRSR" id="PIRSR028757-1"/>
    </source>
</evidence>
<keyword evidence="4 9" id="KW-0378">Hydrolase</keyword>
<dbReference type="AlphaFoldDB" id="A0A0M2KEL7"/>
<dbReference type="InterPro" id="IPR027461">
    <property type="entry name" value="Carboxypeptidase_A_C_sf"/>
</dbReference>
<dbReference type="InterPro" id="IPR003507">
    <property type="entry name" value="S66_fam"/>
</dbReference>
<reference evidence="10 11" key="1">
    <citation type="submission" date="2015-01" db="EMBL/GenBank/DDBJ databases">
        <title>Erwinia tracheiphila.</title>
        <authorList>
            <person name="Shapiro L.R."/>
        </authorList>
    </citation>
    <scope>NUCLEOTIDE SEQUENCE [LARGE SCALE GENOMIC DNA]</scope>
    <source>
        <strain evidence="10 11">BuffGH</strain>
    </source>
</reference>
<name>A0A0M2KEL7_9GAMM</name>
<reference evidence="9 12" key="2">
    <citation type="submission" date="2016-01" db="EMBL/GenBank/DDBJ databases">
        <authorList>
            <person name="Oliw E.H."/>
        </authorList>
    </citation>
    <scope>NUCLEOTIDE SEQUENCE [LARGE SCALE GENOMIC DNA]</scope>
    <source>
        <strain evidence="9 12">MDcuke</strain>
    </source>
</reference>
<dbReference type="PANTHER" id="PTHR30237:SF2">
    <property type="entry name" value="MUREIN TETRAPEPTIDE CARBOXYPEPTIDASE"/>
    <property type="match status" value="1"/>
</dbReference>
<dbReference type="RefSeq" id="WP_016192868.1">
    <property type="nucleotide sequence ID" value="NZ_CP013970.1"/>
</dbReference>
<evidence type="ECO:0000259" key="7">
    <source>
        <dbReference type="Pfam" id="PF02016"/>
    </source>
</evidence>
<evidence type="ECO:0000313" key="11">
    <source>
        <dbReference type="Proteomes" id="UP000033924"/>
    </source>
</evidence>
<feature type="active site" description="Nucleophile" evidence="6">
    <location>
        <position position="110"/>
    </location>
</feature>
<evidence type="ECO:0000313" key="9">
    <source>
        <dbReference type="EMBL" id="AXF75562.1"/>
    </source>
</evidence>
<evidence type="ECO:0000256" key="5">
    <source>
        <dbReference type="ARBA" id="ARBA00022825"/>
    </source>
</evidence>
<sequence length="307" mass="33612">MSVVPRSFHLIAPSGYCHNQQAASLAVERLRSEGHRVENTTVICRREQRFAGSDKERLADLHQLIQPKCQADIALVVRGGYGASRLLPFFQARALADRLQSRPLAICGHSDFTVLQMALLQQGAITFSGPMLAGNFGAGNLSDFTVNHFWLALTSPRFTLEWSTQSSQATELKGTIWGGNLAMLASLTGTPWLPQIHDGILVIEDVNEPPFRIERMLLQLAYSGVLAKQKAIITGSFTGVTLTDYDRGYDFDNVWARISEITGVPVLTGLQFGHHRDTVTLPLGAQGHLKISEGNCKLLVSGHPTLP</sequence>
<evidence type="ECO:0000259" key="8">
    <source>
        <dbReference type="Pfam" id="PF17676"/>
    </source>
</evidence>
<dbReference type="PATRIC" id="fig|65700.7.peg.2519"/>
<dbReference type="CDD" id="cd07025">
    <property type="entry name" value="Peptidase_S66"/>
    <property type="match status" value="1"/>
</dbReference>
<dbReference type="Pfam" id="PF17676">
    <property type="entry name" value="Peptidase_S66C"/>
    <property type="match status" value="1"/>
</dbReference>
<dbReference type="GO" id="GO:0008236">
    <property type="term" value="F:serine-type peptidase activity"/>
    <property type="evidence" value="ECO:0007669"/>
    <property type="project" value="UniProtKB-KW"/>
</dbReference>
<dbReference type="Gene3D" id="3.40.50.10740">
    <property type="entry name" value="Class I glutamine amidotransferase-like"/>
    <property type="match status" value="1"/>
</dbReference>
<dbReference type="SUPFAM" id="SSF52317">
    <property type="entry name" value="Class I glutamine amidotransferase-like"/>
    <property type="match status" value="1"/>
</dbReference>
<dbReference type="Pfam" id="PF02016">
    <property type="entry name" value="Peptidase_S66"/>
    <property type="match status" value="1"/>
</dbReference>
<comment type="similarity">
    <text evidence="1">Belongs to the peptidase S66 family.</text>
</comment>
<dbReference type="GO" id="GO:0006508">
    <property type="term" value="P:proteolysis"/>
    <property type="evidence" value="ECO:0007669"/>
    <property type="project" value="UniProtKB-KW"/>
</dbReference>
<organism evidence="10 11">
    <name type="scientific">Erwinia tracheiphila</name>
    <dbReference type="NCBI Taxonomy" id="65700"/>
    <lineage>
        <taxon>Bacteria</taxon>
        <taxon>Pseudomonadati</taxon>
        <taxon>Pseudomonadota</taxon>
        <taxon>Gammaproteobacteria</taxon>
        <taxon>Enterobacterales</taxon>
        <taxon>Erwiniaceae</taxon>
        <taxon>Erwinia</taxon>
    </lineage>
</organism>
<keyword evidence="5" id="KW-0720">Serine protease</keyword>
<accession>A0A0M2KEL7</accession>
<dbReference type="Proteomes" id="UP000264980">
    <property type="component" value="Chromosome"/>
</dbReference>
<dbReference type="EMBL" id="JXNU01000003">
    <property type="protein sequence ID" value="KKF35678.1"/>
    <property type="molecule type" value="Genomic_DNA"/>
</dbReference>
<keyword evidence="2 9" id="KW-0121">Carboxypeptidase</keyword>
<dbReference type="Proteomes" id="UP000033924">
    <property type="component" value="Unassembled WGS sequence"/>
</dbReference>
<evidence type="ECO:0000313" key="10">
    <source>
        <dbReference type="EMBL" id="KKF35678.1"/>
    </source>
</evidence>
<evidence type="ECO:0000256" key="1">
    <source>
        <dbReference type="ARBA" id="ARBA00010233"/>
    </source>
</evidence>
<dbReference type="InterPro" id="IPR040921">
    <property type="entry name" value="Peptidase_S66C"/>
</dbReference>
<keyword evidence="3" id="KW-0645">Protease</keyword>
<dbReference type="STRING" id="65700.SY86_10000"/>
<evidence type="ECO:0000256" key="3">
    <source>
        <dbReference type="ARBA" id="ARBA00022670"/>
    </source>
</evidence>
<protein>
    <submittedName>
        <fullName evidence="9">Muramoyltetrapeptide carboxypeptidase</fullName>
        <ecNumber evidence="9">3.4.17.13</ecNumber>
    </submittedName>
    <submittedName>
        <fullName evidence="10">Peptidase S66</fullName>
    </submittedName>
</protein>
<dbReference type="NCBIfam" id="NF008424">
    <property type="entry name" value="PRK11253.1"/>
    <property type="match status" value="1"/>
</dbReference>
<dbReference type="SUPFAM" id="SSF141986">
    <property type="entry name" value="LD-carboxypeptidase A C-terminal domain-like"/>
    <property type="match status" value="1"/>
</dbReference>
<dbReference type="GO" id="GO:0106415">
    <property type="term" value="F:muramoyltetrapeptide carboxypeptidase activity"/>
    <property type="evidence" value="ECO:0007669"/>
    <property type="project" value="UniProtKB-EC"/>
</dbReference>
<feature type="active site" description="Charge relay system" evidence="6">
    <location>
        <position position="274"/>
    </location>
</feature>
<feature type="domain" description="LD-carboxypeptidase C-terminal" evidence="8">
    <location>
        <begin position="173"/>
        <end position="288"/>
    </location>
</feature>
<dbReference type="PIRSF" id="PIRSF028757">
    <property type="entry name" value="LD-carboxypeptidase"/>
    <property type="match status" value="1"/>
</dbReference>